<keyword evidence="2" id="KW-1185">Reference proteome</keyword>
<dbReference type="AlphaFoldDB" id="G5AHU4"/>
<proteinExistence type="predicted"/>
<name>G5AHU4_PHYSP</name>
<gene>
    <name evidence="1" type="ORF">PHYSODRAFT_535175</name>
</gene>
<dbReference type="OMA" id="MGVASPM"/>
<dbReference type="RefSeq" id="XP_009539645.1">
    <property type="nucleotide sequence ID" value="XM_009541350.1"/>
</dbReference>
<dbReference type="EMBL" id="JH159172">
    <property type="protein sequence ID" value="EGZ04905.1"/>
    <property type="molecule type" value="Genomic_DNA"/>
</dbReference>
<dbReference type="GeneID" id="20662108"/>
<dbReference type="KEGG" id="psoj:PHYSODRAFT_535175"/>
<reference evidence="1 2" key="1">
    <citation type="journal article" date="2006" name="Science">
        <title>Phytophthora genome sequences uncover evolutionary origins and mechanisms of pathogenesis.</title>
        <authorList>
            <person name="Tyler B.M."/>
            <person name="Tripathy S."/>
            <person name="Zhang X."/>
            <person name="Dehal P."/>
            <person name="Jiang R.H."/>
            <person name="Aerts A."/>
            <person name="Arredondo F.D."/>
            <person name="Baxter L."/>
            <person name="Bensasson D."/>
            <person name="Beynon J.L."/>
            <person name="Chapman J."/>
            <person name="Damasceno C.M."/>
            <person name="Dorrance A.E."/>
            <person name="Dou D."/>
            <person name="Dickerman A.W."/>
            <person name="Dubchak I.L."/>
            <person name="Garbelotto M."/>
            <person name="Gijzen M."/>
            <person name="Gordon S.G."/>
            <person name="Govers F."/>
            <person name="Grunwald N.J."/>
            <person name="Huang W."/>
            <person name="Ivors K.L."/>
            <person name="Jones R.W."/>
            <person name="Kamoun S."/>
            <person name="Krampis K."/>
            <person name="Lamour K.H."/>
            <person name="Lee M.K."/>
            <person name="McDonald W.H."/>
            <person name="Medina M."/>
            <person name="Meijer H.J."/>
            <person name="Nordberg E.K."/>
            <person name="Maclean D.J."/>
            <person name="Ospina-Giraldo M.D."/>
            <person name="Morris P.F."/>
            <person name="Phuntumart V."/>
            <person name="Putnam N.H."/>
            <person name="Rash S."/>
            <person name="Rose J.K."/>
            <person name="Sakihama Y."/>
            <person name="Salamov A.A."/>
            <person name="Savidor A."/>
            <person name="Scheuring C.F."/>
            <person name="Smith B.M."/>
            <person name="Sobral B.W."/>
            <person name="Terry A."/>
            <person name="Torto-Alalibo T.A."/>
            <person name="Win J."/>
            <person name="Xu Z."/>
            <person name="Zhang H."/>
            <person name="Grigoriev I.V."/>
            <person name="Rokhsar D.S."/>
            <person name="Boore J.L."/>
        </authorList>
    </citation>
    <scope>NUCLEOTIDE SEQUENCE [LARGE SCALE GENOMIC DNA]</scope>
    <source>
        <strain evidence="1 2">P6497</strain>
    </source>
</reference>
<sequence length="75" mass="8174">MGFTARPPSQESTIFNPNFYALATDVLSLEMADTLYLSKTDYRMSYLSSITMGVASPMSALVLDTNLDITGINSI</sequence>
<evidence type="ECO:0000313" key="2">
    <source>
        <dbReference type="Proteomes" id="UP000002640"/>
    </source>
</evidence>
<evidence type="ECO:0000313" key="1">
    <source>
        <dbReference type="EMBL" id="EGZ04905.1"/>
    </source>
</evidence>
<dbReference type="Proteomes" id="UP000002640">
    <property type="component" value="Unassembled WGS sequence"/>
</dbReference>
<dbReference type="InParanoid" id="G5AHU4"/>
<protein>
    <submittedName>
        <fullName evidence="1">Uncharacterized protein</fullName>
    </submittedName>
</protein>
<feature type="non-terminal residue" evidence="1">
    <location>
        <position position="75"/>
    </location>
</feature>
<organism evidence="1 2">
    <name type="scientific">Phytophthora sojae (strain P6497)</name>
    <name type="common">Soybean stem and root rot agent</name>
    <name type="synonym">Phytophthora megasperma f. sp. glycines</name>
    <dbReference type="NCBI Taxonomy" id="1094619"/>
    <lineage>
        <taxon>Eukaryota</taxon>
        <taxon>Sar</taxon>
        <taxon>Stramenopiles</taxon>
        <taxon>Oomycota</taxon>
        <taxon>Peronosporomycetes</taxon>
        <taxon>Peronosporales</taxon>
        <taxon>Peronosporaceae</taxon>
        <taxon>Phytophthora</taxon>
    </lineage>
</organism>
<accession>G5AHU4</accession>